<evidence type="ECO:0000313" key="2">
    <source>
        <dbReference type="Proteomes" id="UP001517388"/>
    </source>
</evidence>
<organism evidence="1 2">
    <name type="scientific">Dolichospermum flos-aquae UHCC 0037</name>
    <dbReference type="NCBI Taxonomy" id="2590026"/>
    <lineage>
        <taxon>Bacteria</taxon>
        <taxon>Bacillati</taxon>
        <taxon>Cyanobacteriota</taxon>
        <taxon>Cyanophyceae</taxon>
        <taxon>Nostocales</taxon>
        <taxon>Aphanizomenonaceae</taxon>
        <taxon>Dolichospermum</taxon>
    </lineage>
</organism>
<dbReference type="EMBL" id="VILF01000005">
    <property type="protein sequence ID" value="MTJ45387.1"/>
    <property type="molecule type" value="Genomic_DNA"/>
</dbReference>
<sequence length="92" mass="9599">MFVSPNASLPNQPLAQATSGQLIAGTKALKPVYVIAQGGAGLSVNINKLNDAIVAYNRIILNSEPKALKNLSRNTGFVGIGGILKQLRTGIK</sequence>
<gene>
    <name evidence="1" type="ORF">FJR39_20600</name>
</gene>
<proteinExistence type="predicted"/>
<reference evidence="2" key="1">
    <citation type="journal article" date="2020" name="Toxins">
        <title>Phylogenomic Analysis of Secondary Metabolism in the Toxic Cyanobacterial Genera Anabaena, Dolichospermum and Aphanizomenon.</title>
        <authorList>
            <person name="Oesterholm J."/>
            <person name="Popin R.V."/>
            <person name="Fewer D.P."/>
            <person name="Sivonen K."/>
        </authorList>
    </citation>
    <scope>NUCLEOTIDE SEQUENCE [LARGE SCALE GENOMIC DNA]</scope>
    <source>
        <strain evidence="2">UHCC 0037</strain>
    </source>
</reference>
<keyword evidence="2" id="KW-1185">Reference proteome</keyword>
<dbReference type="Proteomes" id="UP001517388">
    <property type="component" value="Unassembled WGS sequence"/>
</dbReference>
<name>A0ACC7SB47_DOLFA</name>
<comment type="caution">
    <text evidence="1">The sequence shown here is derived from an EMBL/GenBank/DDBJ whole genome shotgun (WGS) entry which is preliminary data.</text>
</comment>
<evidence type="ECO:0000313" key="1">
    <source>
        <dbReference type="EMBL" id="MTJ45387.1"/>
    </source>
</evidence>
<accession>A0ACC7SB47</accession>
<protein>
    <submittedName>
        <fullName evidence="1">Uncharacterized protein</fullName>
    </submittedName>
</protein>